<protein>
    <submittedName>
        <fullName evidence="9">Oligopeptide transport ATP-binding protein OppD</fullName>
    </submittedName>
</protein>
<keyword evidence="10" id="KW-1185">Reference proteome</keyword>
<dbReference type="InterPro" id="IPR017871">
    <property type="entry name" value="ABC_transporter-like_CS"/>
</dbReference>
<dbReference type="AlphaFoldDB" id="A0A1V4I729"/>
<comment type="similarity">
    <text evidence="2">Belongs to the ABC transporter superfamily.</text>
</comment>
<evidence type="ECO:0000313" key="10">
    <source>
        <dbReference type="Proteomes" id="UP000191056"/>
    </source>
</evidence>
<dbReference type="SMART" id="SM00382">
    <property type="entry name" value="AAA"/>
    <property type="match status" value="1"/>
</dbReference>
<dbReference type="Pfam" id="PF08352">
    <property type="entry name" value="oligo_HPY"/>
    <property type="match status" value="1"/>
</dbReference>
<evidence type="ECO:0000256" key="7">
    <source>
        <dbReference type="ARBA" id="ARBA00023136"/>
    </source>
</evidence>
<comment type="subcellular location">
    <subcellularLocation>
        <location evidence="1">Cell membrane</location>
        <topology evidence="1">Peripheral membrane protein</topology>
    </subcellularLocation>
</comment>
<organism evidence="9 10">
    <name type="scientific">Clostridium chromiireducens</name>
    <dbReference type="NCBI Taxonomy" id="225345"/>
    <lineage>
        <taxon>Bacteria</taxon>
        <taxon>Bacillati</taxon>
        <taxon>Bacillota</taxon>
        <taxon>Clostridia</taxon>
        <taxon>Eubacteriales</taxon>
        <taxon>Clostridiaceae</taxon>
        <taxon>Clostridium</taxon>
    </lineage>
</organism>
<dbReference type="EMBL" id="MZGT01000121">
    <property type="protein sequence ID" value="OPJ55680.1"/>
    <property type="molecule type" value="Genomic_DNA"/>
</dbReference>
<keyword evidence="7" id="KW-0472">Membrane</keyword>
<dbReference type="STRING" id="225345.CLCHR_46510"/>
<dbReference type="PANTHER" id="PTHR43297">
    <property type="entry name" value="OLIGOPEPTIDE TRANSPORT ATP-BINDING PROTEIN APPD"/>
    <property type="match status" value="1"/>
</dbReference>
<dbReference type="GO" id="GO:0005524">
    <property type="term" value="F:ATP binding"/>
    <property type="evidence" value="ECO:0007669"/>
    <property type="project" value="UniProtKB-KW"/>
</dbReference>
<evidence type="ECO:0000256" key="1">
    <source>
        <dbReference type="ARBA" id="ARBA00004202"/>
    </source>
</evidence>
<gene>
    <name evidence="9" type="primary">oppD_2</name>
    <name evidence="9" type="ORF">CLCHR_46510</name>
</gene>
<dbReference type="InterPro" id="IPR050388">
    <property type="entry name" value="ABC_Ni/Peptide_Import"/>
</dbReference>
<dbReference type="GO" id="GO:0015833">
    <property type="term" value="P:peptide transport"/>
    <property type="evidence" value="ECO:0007669"/>
    <property type="project" value="InterPro"/>
</dbReference>
<dbReference type="CDD" id="cd03257">
    <property type="entry name" value="ABC_NikE_OppD_transporters"/>
    <property type="match status" value="1"/>
</dbReference>
<dbReference type="PROSITE" id="PS00211">
    <property type="entry name" value="ABC_TRANSPORTER_1"/>
    <property type="match status" value="1"/>
</dbReference>
<keyword evidence="5" id="KW-0547">Nucleotide-binding</keyword>
<dbReference type="OrthoDB" id="9806285at2"/>
<evidence type="ECO:0000256" key="5">
    <source>
        <dbReference type="ARBA" id="ARBA00022741"/>
    </source>
</evidence>
<dbReference type="InterPro" id="IPR027417">
    <property type="entry name" value="P-loop_NTPase"/>
</dbReference>
<keyword evidence="3" id="KW-0813">Transport</keyword>
<dbReference type="InterPro" id="IPR003439">
    <property type="entry name" value="ABC_transporter-like_ATP-bd"/>
</dbReference>
<dbReference type="FunFam" id="3.40.50.300:FF:000016">
    <property type="entry name" value="Oligopeptide ABC transporter ATP-binding component"/>
    <property type="match status" value="1"/>
</dbReference>
<dbReference type="InterPro" id="IPR003593">
    <property type="entry name" value="AAA+_ATPase"/>
</dbReference>
<comment type="caution">
    <text evidence="9">The sequence shown here is derived from an EMBL/GenBank/DDBJ whole genome shotgun (WGS) entry which is preliminary data.</text>
</comment>
<dbReference type="GO" id="GO:0016887">
    <property type="term" value="F:ATP hydrolysis activity"/>
    <property type="evidence" value="ECO:0007669"/>
    <property type="project" value="InterPro"/>
</dbReference>
<accession>A0A1V4I729</accession>
<dbReference type="Proteomes" id="UP000191056">
    <property type="component" value="Unassembled WGS sequence"/>
</dbReference>
<sequence length="330" mass="36855">MEDKILMVKNLSVSFSDDNGKIIAVDDVSFTLEKGKILGIIGESGCGKSTLALSIMQLLPGKISKIEQGAILFNKNDLVKFKEAELENLRGNDVAMIFQEPMTSLNPLFKIGRQVEEPLKIHKHLRGKQLKDKAIELLKIVRITNPEKVYELYPHNLSGGMRQRVNIAMALSCEPEILIADEPTTALDVTIQAQILFLLKNLNKEVKTSIIFITHDLSVVAEVCDEVMVMYGGKIVEQSDIFELFDNPKHPYTRGLMDSQPSKGECGKPLSSIKGMVPSFSNMPSGCSFSTRCSEKFCERCSNEKPQLFNIGGNHKVACWLYEKEEVNIE</sequence>
<dbReference type="RefSeq" id="WP_079442251.1">
    <property type="nucleotide sequence ID" value="NZ_MZGT01000121.1"/>
</dbReference>
<dbReference type="Gene3D" id="3.40.50.300">
    <property type="entry name" value="P-loop containing nucleotide triphosphate hydrolases"/>
    <property type="match status" value="1"/>
</dbReference>
<evidence type="ECO:0000256" key="4">
    <source>
        <dbReference type="ARBA" id="ARBA00022475"/>
    </source>
</evidence>
<feature type="domain" description="ABC transporter" evidence="8">
    <location>
        <begin position="8"/>
        <end position="257"/>
    </location>
</feature>
<evidence type="ECO:0000256" key="3">
    <source>
        <dbReference type="ARBA" id="ARBA00022448"/>
    </source>
</evidence>
<dbReference type="GO" id="GO:0005886">
    <property type="term" value="C:plasma membrane"/>
    <property type="evidence" value="ECO:0007669"/>
    <property type="project" value="UniProtKB-SubCell"/>
</dbReference>
<dbReference type="PANTHER" id="PTHR43297:SF2">
    <property type="entry name" value="DIPEPTIDE TRANSPORT ATP-BINDING PROTEIN DPPD"/>
    <property type="match status" value="1"/>
</dbReference>
<reference evidence="9 10" key="1">
    <citation type="submission" date="2017-03" db="EMBL/GenBank/DDBJ databases">
        <title>Genome sequence of Clostridium chromiireducens DSM 23318.</title>
        <authorList>
            <person name="Poehlein A."/>
            <person name="Daniel R."/>
        </authorList>
    </citation>
    <scope>NUCLEOTIDE SEQUENCE [LARGE SCALE GENOMIC DNA]</scope>
    <source>
        <strain evidence="9 10">DSM 23318</strain>
    </source>
</reference>
<dbReference type="PROSITE" id="PS50893">
    <property type="entry name" value="ABC_TRANSPORTER_2"/>
    <property type="match status" value="1"/>
</dbReference>
<evidence type="ECO:0000256" key="2">
    <source>
        <dbReference type="ARBA" id="ARBA00005417"/>
    </source>
</evidence>
<name>A0A1V4I729_9CLOT</name>
<evidence type="ECO:0000259" key="8">
    <source>
        <dbReference type="PROSITE" id="PS50893"/>
    </source>
</evidence>
<dbReference type="SUPFAM" id="SSF52540">
    <property type="entry name" value="P-loop containing nucleoside triphosphate hydrolases"/>
    <property type="match status" value="1"/>
</dbReference>
<keyword evidence="4" id="KW-1003">Cell membrane</keyword>
<dbReference type="NCBIfam" id="TIGR01727">
    <property type="entry name" value="oligo_HPY"/>
    <property type="match status" value="1"/>
</dbReference>
<dbReference type="InterPro" id="IPR013563">
    <property type="entry name" value="Oligopep_ABC_C"/>
</dbReference>
<proteinExistence type="inferred from homology"/>
<dbReference type="Pfam" id="PF00005">
    <property type="entry name" value="ABC_tran"/>
    <property type="match status" value="1"/>
</dbReference>
<evidence type="ECO:0000313" key="9">
    <source>
        <dbReference type="EMBL" id="OPJ55680.1"/>
    </source>
</evidence>
<evidence type="ECO:0000256" key="6">
    <source>
        <dbReference type="ARBA" id="ARBA00022840"/>
    </source>
</evidence>
<keyword evidence="6 9" id="KW-0067">ATP-binding</keyword>